<feature type="domain" description="DUF4246" evidence="3">
    <location>
        <begin position="28"/>
        <end position="80"/>
    </location>
</feature>
<proteinExistence type="predicted"/>
<accession>A0A8H6JTR3</accession>
<feature type="domain" description="DUF4246" evidence="2">
    <location>
        <begin position="128"/>
        <end position="470"/>
    </location>
</feature>
<dbReference type="EMBL" id="WIGO01000299">
    <property type="protein sequence ID" value="KAF6818655.1"/>
    <property type="molecule type" value="Genomic_DNA"/>
</dbReference>
<name>A0A8H6JTR3_9PEZI</name>
<sequence>MKSRSKNVRAGRTIHEQAERMMARLLFPKDHFPVAVDDWTQSWPHTNREQCMVAFMEEVTIEENWATKVFDDAFINAWEADVMSIGKHETTFDMEILPRPCFLVFVGLSHRTPDRSRFRLANYRLPKCIEELQEKAQLYQSTGIVPLLDMEARLARSDTVIPPELKAAFQRAALSIERVSTDKTGLLPTQFQTTDSILPSKLESASFAANLIDPALYPLINGRSRVLLIKEIGLDNCLSHIAEGITVPKTGILDEMFRKGKHVPRLPWSPYFQLLPCEVRFPDAQNAKIVSYVSNLHPQDHVDVYHLLEKIITKAMPLWNLVYCTIYQDTMRCDVRILCNELRRVFPGEPNTFLNLKEDLLSSKMRRRVRKTSGSMKRSRRDGRKLPTAEAMADYTTMLGGAEGIQVIVKLRAIYLTPERPVYNMTSNPVLDGAWNDHIVATALYFFDDENVTDSKISFQSQVNEEFSESFAWLDDVPGDVSLDELFGFKGVVYPPKHRIRRDPATGRSSRCTSSIRASESYLRPTCRRNGPTGGRERFSNSGGQFNGLPKEVVDMVVDNVTDFPIHRNEALRLRREYMILSQWELEFKVKTMMDWRRVVAGRREYEEYPAFMM</sequence>
<dbReference type="Pfam" id="PF14033">
    <property type="entry name" value="DUF4246"/>
    <property type="match status" value="1"/>
</dbReference>
<protein>
    <submittedName>
        <fullName evidence="4">DUF1665 domain containing protein</fullName>
    </submittedName>
</protein>
<evidence type="ECO:0000313" key="5">
    <source>
        <dbReference type="Proteomes" id="UP000654918"/>
    </source>
</evidence>
<evidence type="ECO:0000259" key="2">
    <source>
        <dbReference type="Pfam" id="PF14033"/>
    </source>
</evidence>
<organism evidence="4 5">
    <name type="scientific">Colletotrichum plurivorum</name>
    <dbReference type="NCBI Taxonomy" id="2175906"/>
    <lineage>
        <taxon>Eukaryota</taxon>
        <taxon>Fungi</taxon>
        <taxon>Dikarya</taxon>
        <taxon>Ascomycota</taxon>
        <taxon>Pezizomycotina</taxon>
        <taxon>Sordariomycetes</taxon>
        <taxon>Hypocreomycetidae</taxon>
        <taxon>Glomerellales</taxon>
        <taxon>Glomerellaceae</taxon>
        <taxon>Colletotrichum</taxon>
        <taxon>Colletotrichum orchidearum species complex</taxon>
    </lineage>
</organism>
<dbReference type="AlphaFoldDB" id="A0A8H6JTR3"/>
<gene>
    <name evidence="4" type="ORF">CPLU01_13276</name>
</gene>
<comment type="caution">
    <text evidence="4">The sequence shown here is derived from an EMBL/GenBank/DDBJ whole genome shotgun (WGS) entry which is preliminary data.</text>
</comment>
<dbReference type="InterPro" id="IPR025340">
    <property type="entry name" value="DUF4246"/>
</dbReference>
<feature type="region of interest" description="Disordered" evidence="1">
    <location>
        <begin position="524"/>
        <end position="543"/>
    </location>
</feature>
<evidence type="ECO:0000256" key="1">
    <source>
        <dbReference type="SAM" id="MobiDB-lite"/>
    </source>
</evidence>
<dbReference type="InterPro" id="IPR049192">
    <property type="entry name" value="DUF4246_C"/>
</dbReference>
<keyword evidence="5" id="KW-1185">Reference proteome</keyword>
<dbReference type="Pfam" id="PF21666">
    <property type="entry name" value="DUF4246_N"/>
    <property type="match status" value="1"/>
</dbReference>
<reference evidence="4" key="1">
    <citation type="journal article" date="2020" name="Phytopathology">
        <title>Genome Sequence Resources of Colletotrichum truncatum, C. plurivorum, C. musicola, and C. sojae: Four Species Pathogenic to Soybean (Glycine max).</title>
        <authorList>
            <person name="Rogerio F."/>
            <person name="Boufleur T.R."/>
            <person name="Ciampi-Guillardi M."/>
            <person name="Sukno S.A."/>
            <person name="Thon M.R."/>
            <person name="Massola Junior N.S."/>
            <person name="Baroncelli R."/>
        </authorList>
    </citation>
    <scope>NUCLEOTIDE SEQUENCE</scope>
    <source>
        <strain evidence="4">LFN00145</strain>
    </source>
</reference>
<evidence type="ECO:0000259" key="3">
    <source>
        <dbReference type="Pfam" id="PF21666"/>
    </source>
</evidence>
<dbReference type="PANTHER" id="PTHR33119">
    <property type="entry name" value="IFI3P"/>
    <property type="match status" value="1"/>
</dbReference>
<dbReference type="InterPro" id="IPR049207">
    <property type="entry name" value="DUF4246_N"/>
</dbReference>
<dbReference type="Proteomes" id="UP000654918">
    <property type="component" value="Unassembled WGS sequence"/>
</dbReference>
<dbReference type="PANTHER" id="PTHR33119:SF1">
    <property type="entry name" value="FE2OG DIOXYGENASE DOMAIN-CONTAINING PROTEIN"/>
    <property type="match status" value="1"/>
</dbReference>
<evidence type="ECO:0000313" key="4">
    <source>
        <dbReference type="EMBL" id="KAF6818655.1"/>
    </source>
</evidence>